<protein>
    <submittedName>
        <fullName evidence="1">Uncharacterized protein</fullName>
    </submittedName>
</protein>
<dbReference type="EMBL" id="BAAANT010000002">
    <property type="protein sequence ID" value="GAA2131237.1"/>
    <property type="molecule type" value="Genomic_DNA"/>
</dbReference>
<organism evidence="1 2">
    <name type="scientific">Kitasatospora kazusensis</name>
    <dbReference type="NCBI Taxonomy" id="407974"/>
    <lineage>
        <taxon>Bacteria</taxon>
        <taxon>Bacillati</taxon>
        <taxon>Actinomycetota</taxon>
        <taxon>Actinomycetes</taxon>
        <taxon>Kitasatosporales</taxon>
        <taxon>Streptomycetaceae</taxon>
        <taxon>Kitasatospora</taxon>
    </lineage>
</organism>
<name>A0ABN2YT29_9ACTN</name>
<accession>A0ABN2YT29</accession>
<dbReference type="Proteomes" id="UP001422759">
    <property type="component" value="Unassembled WGS sequence"/>
</dbReference>
<reference evidence="1 2" key="1">
    <citation type="journal article" date="2019" name="Int. J. Syst. Evol. Microbiol.">
        <title>The Global Catalogue of Microorganisms (GCM) 10K type strain sequencing project: providing services to taxonomists for standard genome sequencing and annotation.</title>
        <authorList>
            <consortium name="The Broad Institute Genomics Platform"/>
            <consortium name="The Broad Institute Genome Sequencing Center for Infectious Disease"/>
            <person name="Wu L."/>
            <person name="Ma J."/>
        </authorList>
    </citation>
    <scope>NUCLEOTIDE SEQUENCE [LARGE SCALE GENOMIC DNA]</scope>
    <source>
        <strain evidence="1 2">JCM 14560</strain>
    </source>
</reference>
<keyword evidence="2" id="KW-1185">Reference proteome</keyword>
<evidence type="ECO:0000313" key="2">
    <source>
        <dbReference type="Proteomes" id="UP001422759"/>
    </source>
</evidence>
<comment type="caution">
    <text evidence="1">The sequence shown here is derived from an EMBL/GenBank/DDBJ whole genome shotgun (WGS) entry which is preliminary data.</text>
</comment>
<sequence length="82" mass="8979">MSLTVAGNFTPLASFRRLLRSLGAPSGAGRHIDLCPWEQMIPYQDSASAAAPGQCPQADRTRWWHILLTGERLVDGSGIKSW</sequence>
<evidence type="ECO:0000313" key="1">
    <source>
        <dbReference type="EMBL" id="GAA2131237.1"/>
    </source>
</evidence>
<gene>
    <name evidence="1" type="ORF">GCM10009760_04710</name>
</gene>
<proteinExistence type="predicted"/>